<dbReference type="EMBL" id="BT140918">
    <property type="protein sequence ID" value="AFK40713.1"/>
    <property type="molecule type" value="mRNA"/>
</dbReference>
<proteinExistence type="evidence at transcript level"/>
<evidence type="ECO:0000313" key="2">
    <source>
        <dbReference type="EMBL" id="AFK40713.1"/>
    </source>
</evidence>
<dbReference type="EMBL" id="BT051107">
    <property type="protein sequence ID" value="ACJ83772.1"/>
    <property type="molecule type" value="mRNA"/>
</dbReference>
<organism evidence="1">
    <name type="scientific">Medicago truncatula</name>
    <name type="common">Barrel medic</name>
    <name type="synonym">Medicago tribuloides</name>
    <dbReference type="NCBI Taxonomy" id="3880"/>
    <lineage>
        <taxon>Eukaryota</taxon>
        <taxon>Viridiplantae</taxon>
        <taxon>Streptophyta</taxon>
        <taxon>Embryophyta</taxon>
        <taxon>Tracheophyta</taxon>
        <taxon>Spermatophyta</taxon>
        <taxon>Magnoliopsida</taxon>
        <taxon>eudicotyledons</taxon>
        <taxon>Gunneridae</taxon>
        <taxon>Pentapetalae</taxon>
        <taxon>rosids</taxon>
        <taxon>fabids</taxon>
        <taxon>Fabales</taxon>
        <taxon>Fabaceae</taxon>
        <taxon>Papilionoideae</taxon>
        <taxon>50 kb inversion clade</taxon>
        <taxon>NPAAA clade</taxon>
        <taxon>Hologalegina</taxon>
        <taxon>IRL clade</taxon>
        <taxon>Trifolieae</taxon>
        <taxon>Medicago</taxon>
    </lineage>
</organism>
<protein>
    <submittedName>
        <fullName evidence="1">Uncharacterized protein</fullName>
    </submittedName>
</protein>
<name>B7FGC1_MEDTR</name>
<reference evidence="2" key="2">
    <citation type="submission" date="2012-05" db="EMBL/GenBank/DDBJ databases">
        <authorList>
            <person name="Krishnakumar V."/>
            <person name="Cheung F."/>
            <person name="Xiao Y."/>
            <person name="Chan A."/>
            <person name="Moskal W.A."/>
            <person name="Town C.D."/>
        </authorList>
    </citation>
    <scope>NUCLEOTIDE SEQUENCE</scope>
</reference>
<accession>B7FGC1</accession>
<dbReference type="AlphaFoldDB" id="B7FGC1"/>
<dbReference type="EMBL" id="BT141876">
    <property type="protein sequence ID" value="AFK41670.1"/>
    <property type="molecule type" value="mRNA"/>
</dbReference>
<evidence type="ECO:0000313" key="1">
    <source>
        <dbReference type="EMBL" id="ACJ83772.1"/>
    </source>
</evidence>
<reference evidence="1" key="1">
    <citation type="submission" date="2008-12" db="EMBL/GenBank/DDBJ databases">
        <title>Medicago truncatula full length cdna cloning project.</title>
        <authorList>
            <person name="Moskal W."/>
            <person name="Chan A."/>
            <person name="Cheung F."/>
            <person name="Xiao Y."/>
            <person name="Town C.D."/>
        </authorList>
    </citation>
    <scope>NUCLEOTIDE SEQUENCE</scope>
</reference>
<dbReference type="ExpressionAtlas" id="B7FGC1">
    <property type="expression patterns" value="differential"/>
</dbReference>
<sequence>MTRVGVNKVEKDDQIAIETNLLQSKAQYGGVGAAAGTNSHRKVGPIQYGMTRMF</sequence>